<evidence type="ECO:0000313" key="2">
    <source>
        <dbReference type="Proteomes" id="UP000735302"/>
    </source>
</evidence>
<keyword evidence="2" id="KW-1185">Reference proteome</keyword>
<accession>A0AAV3YEF8</accession>
<dbReference type="AlphaFoldDB" id="A0AAV3YEF8"/>
<reference evidence="1 2" key="1">
    <citation type="journal article" date="2021" name="Elife">
        <title>Chloroplast acquisition without the gene transfer in kleptoplastic sea slugs, Plakobranchus ocellatus.</title>
        <authorList>
            <person name="Maeda T."/>
            <person name="Takahashi S."/>
            <person name="Yoshida T."/>
            <person name="Shimamura S."/>
            <person name="Takaki Y."/>
            <person name="Nagai Y."/>
            <person name="Toyoda A."/>
            <person name="Suzuki Y."/>
            <person name="Arimoto A."/>
            <person name="Ishii H."/>
            <person name="Satoh N."/>
            <person name="Nishiyama T."/>
            <person name="Hasebe M."/>
            <person name="Maruyama T."/>
            <person name="Minagawa J."/>
            <person name="Obokata J."/>
            <person name="Shigenobu S."/>
        </authorList>
    </citation>
    <scope>NUCLEOTIDE SEQUENCE [LARGE SCALE GENOMIC DNA]</scope>
</reference>
<dbReference type="Proteomes" id="UP000735302">
    <property type="component" value="Unassembled WGS sequence"/>
</dbReference>
<name>A0AAV3YEF8_9GAST</name>
<sequence>MVYFLYIASPQQGDLRFSDPPSGLGRRWRGLNPRQKGPCRSLGGHASHCATDAPTNGEEKVSKLCYLMLSATNTGATTFPANTPGLEAIFSSTSDECTLWDWILYIASPQQAYLRLPHLTSGQGAGSGARIRDRKVLAVLRADSLSTLPPTPRIL</sequence>
<proteinExistence type="predicted"/>
<protein>
    <submittedName>
        <fullName evidence="1">Uncharacterized protein</fullName>
    </submittedName>
</protein>
<evidence type="ECO:0000313" key="1">
    <source>
        <dbReference type="EMBL" id="GFN81134.1"/>
    </source>
</evidence>
<dbReference type="EMBL" id="BLXT01000880">
    <property type="protein sequence ID" value="GFN81134.1"/>
    <property type="molecule type" value="Genomic_DNA"/>
</dbReference>
<comment type="caution">
    <text evidence="1">The sequence shown here is derived from an EMBL/GenBank/DDBJ whole genome shotgun (WGS) entry which is preliminary data.</text>
</comment>
<organism evidence="1 2">
    <name type="scientific">Plakobranchus ocellatus</name>
    <dbReference type="NCBI Taxonomy" id="259542"/>
    <lineage>
        <taxon>Eukaryota</taxon>
        <taxon>Metazoa</taxon>
        <taxon>Spiralia</taxon>
        <taxon>Lophotrochozoa</taxon>
        <taxon>Mollusca</taxon>
        <taxon>Gastropoda</taxon>
        <taxon>Heterobranchia</taxon>
        <taxon>Euthyneura</taxon>
        <taxon>Panpulmonata</taxon>
        <taxon>Sacoglossa</taxon>
        <taxon>Placobranchoidea</taxon>
        <taxon>Plakobranchidae</taxon>
        <taxon>Plakobranchus</taxon>
    </lineage>
</organism>
<gene>
    <name evidence="1" type="ORF">PoB_000764000</name>
</gene>